<dbReference type="Proteomes" id="UP000807353">
    <property type="component" value="Unassembled WGS sequence"/>
</dbReference>
<organism evidence="7 8">
    <name type="scientific">Collybia nuda</name>
    <dbReference type="NCBI Taxonomy" id="64659"/>
    <lineage>
        <taxon>Eukaryota</taxon>
        <taxon>Fungi</taxon>
        <taxon>Dikarya</taxon>
        <taxon>Basidiomycota</taxon>
        <taxon>Agaricomycotina</taxon>
        <taxon>Agaricomycetes</taxon>
        <taxon>Agaricomycetidae</taxon>
        <taxon>Agaricales</taxon>
        <taxon>Tricholomatineae</taxon>
        <taxon>Clitocybaceae</taxon>
        <taxon>Collybia</taxon>
    </lineage>
</organism>
<dbReference type="InterPro" id="IPR050307">
    <property type="entry name" value="Sterol_Desaturase_Related"/>
</dbReference>
<keyword evidence="4" id="KW-0472">Membrane</keyword>
<dbReference type="Pfam" id="PF04116">
    <property type="entry name" value="FA_hydroxylase"/>
    <property type="match status" value="1"/>
</dbReference>
<evidence type="ECO:0000256" key="5">
    <source>
        <dbReference type="SAM" id="MobiDB-lite"/>
    </source>
</evidence>
<dbReference type="AlphaFoldDB" id="A0A9P5Y3U6"/>
<proteinExistence type="predicted"/>
<comment type="caution">
    <text evidence="7">The sequence shown here is derived from an EMBL/GenBank/DDBJ whole genome shotgun (WGS) entry which is preliminary data.</text>
</comment>
<dbReference type="OrthoDB" id="408954at2759"/>
<dbReference type="GO" id="GO:0016491">
    <property type="term" value="F:oxidoreductase activity"/>
    <property type="evidence" value="ECO:0007669"/>
    <property type="project" value="InterPro"/>
</dbReference>
<comment type="subcellular location">
    <subcellularLocation>
        <location evidence="1">Membrane</location>
    </subcellularLocation>
</comment>
<feature type="domain" description="Fatty acid hydroxylase" evidence="6">
    <location>
        <begin position="120"/>
        <end position="243"/>
    </location>
</feature>
<dbReference type="GO" id="GO:0008610">
    <property type="term" value="P:lipid biosynthetic process"/>
    <property type="evidence" value="ECO:0007669"/>
    <property type="project" value="InterPro"/>
</dbReference>
<evidence type="ECO:0000313" key="8">
    <source>
        <dbReference type="Proteomes" id="UP000807353"/>
    </source>
</evidence>
<dbReference type="GO" id="GO:0005506">
    <property type="term" value="F:iron ion binding"/>
    <property type="evidence" value="ECO:0007669"/>
    <property type="project" value="InterPro"/>
</dbReference>
<dbReference type="InterPro" id="IPR006694">
    <property type="entry name" value="Fatty_acid_hydroxylase"/>
</dbReference>
<keyword evidence="3" id="KW-1133">Transmembrane helix</keyword>
<evidence type="ECO:0000259" key="6">
    <source>
        <dbReference type="Pfam" id="PF04116"/>
    </source>
</evidence>
<dbReference type="PANTHER" id="PTHR11863">
    <property type="entry name" value="STEROL DESATURASE"/>
    <property type="match status" value="1"/>
</dbReference>
<dbReference type="GO" id="GO:0016020">
    <property type="term" value="C:membrane"/>
    <property type="evidence" value="ECO:0007669"/>
    <property type="project" value="UniProtKB-SubCell"/>
</dbReference>
<evidence type="ECO:0000256" key="3">
    <source>
        <dbReference type="ARBA" id="ARBA00022989"/>
    </source>
</evidence>
<feature type="region of interest" description="Disordered" evidence="5">
    <location>
        <begin position="248"/>
        <end position="276"/>
    </location>
</feature>
<sequence length="276" mass="31654">MVVSQALAHLVATYHPTTIEFVGTHCIQFLFFWIPSAIYIGIHSFFPKFSIAHKIQPDEKQPTPKEIAYCLRNVLQNQLMSSTLHILIVLAHRMSSTHNSPPYDFSPQLPSLARIVRDVVLSMLIREALFYYSHRLLHIPLLYAPIHKFHHKFTAPVALAAQFAHPLEHLVSNILPVLLPPQLLRCHIVTWWIFLSLELLETTTVHSGYDFFWGGVARMHDLHHEKFRVNYGTVGVFDWIHGTYDGKTPERTPSSKGVSNEKSVPNGKTLLERKEQ</sequence>
<accession>A0A9P5Y3U6</accession>
<gene>
    <name evidence="7" type="ORF">BDZ94DRAFT_1197560</name>
</gene>
<evidence type="ECO:0000256" key="1">
    <source>
        <dbReference type="ARBA" id="ARBA00004370"/>
    </source>
</evidence>
<evidence type="ECO:0000313" key="7">
    <source>
        <dbReference type="EMBL" id="KAF9460685.1"/>
    </source>
</evidence>
<keyword evidence="2" id="KW-0812">Transmembrane</keyword>
<feature type="compositionally biased region" description="Polar residues" evidence="5">
    <location>
        <begin position="251"/>
        <end position="263"/>
    </location>
</feature>
<name>A0A9P5Y3U6_9AGAR</name>
<keyword evidence="8" id="KW-1185">Reference proteome</keyword>
<evidence type="ECO:0000256" key="4">
    <source>
        <dbReference type="ARBA" id="ARBA00023136"/>
    </source>
</evidence>
<evidence type="ECO:0000256" key="2">
    <source>
        <dbReference type="ARBA" id="ARBA00022692"/>
    </source>
</evidence>
<protein>
    <submittedName>
        <fullName evidence="7">C-4 methylsterol oxidase</fullName>
    </submittedName>
</protein>
<dbReference type="EMBL" id="MU150295">
    <property type="protein sequence ID" value="KAF9460685.1"/>
    <property type="molecule type" value="Genomic_DNA"/>
</dbReference>
<reference evidence="7" key="1">
    <citation type="submission" date="2020-11" db="EMBL/GenBank/DDBJ databases">
        <authorList>
            <consortium name="DOE Joint Genome Institute"/>
            <person name="Ahrendt S."/>
            <person name="Riley R."/>
            <person name="Andreopoulos W."/>
            <person name="Labutti K."/>
            <person name="Pangilinan J."/>
            <person name="Ruiz-Duenas F.J."/>
            <person name="Barrasa J.M."/>
            <person name="Sanchez-Garcia M."/>
            <person name="Camarero S."/>
            <person name="Miyauchi S."/>
            <person name="Serrano A."/>
            <person name="Linde D."/>
            <person name="Babiker R."/>
            <person name="Drula E."/>
            <person name="Ayuso-Fernandez I."/>
            <person name="Pacheco R."/>
            <person name="Padilla G."/>
            <person name="Ferreira P."/>
            <person name="Barriuso J."/>
            <person name="Kellner H."/>
            <person name="Castanera R."/>
            <person name="Alfaro M."/>
            <person name="Ramirez L."/>
            <person name="Pisabarro A.G."/>
            <person name="Kuo A."/>
            <person name="Tritt A."/>
            <person name="Lipzen A."/>
            <person name="He G."/>
            <person name="Yan M."/>
            <person name="Ng V."/>
            <person name="Cullen D."/>
            <person name="Martin F."/>
            <person name="Rosso M.-N."/>
            <person name="Henrissat B."/>
            <person name="Hibbett D."/>
            <person name="Martinez A.T."/>
            <person name="Grigoriev I.V."/>
        </authorList>
    </citation>
    <scope>NUCLEOTIDE SEQUENCE</scope>
    <source>
        <strain evidence="7">CBS 247.69</strain>
    </source>
</reference>